<accession>A0ABS2E0E3</accession>
<dbReference type="RefSeq" id="WP_205095312.1">
    <property type="nucleotide sequence ID" value="NZ_JACLYZ010000014.1"/>
</dbReference>
<protein>
    <submittedName>
        <fullName evidence="1">Uncharacterized protein</fullName>
    </submittedName>
</protein>
<dbReference type="EMBL" id="JACLYZ010000014">
    <property type="protein sequence ID" value="MBM6735130.1"/>
    <property type="molecule type" value="Genomic_DNA"/>
</dbReference>
<dbReference type="Proteomes" id="UP000766986">
    <property type="component" value="Unassembled WGS sequence"/>
</dbReference>
<evidence type="ECO:0000313" key="1">
    <source>
        <dbReference type="EMBL" id="MBM6735130.1"/>
    </source>
</evidence>
<name>A0ABS2E0E3_9BACT</name>
<sequence>MDWQQTTMQQTSMRILFCLILLLLPSLIIKGQTGQDSIIFHGNIVNDMEEEEDIVAQYRYNLFCKSNPQNRIPLDTTVFAIKCLRGDTIVLEVLEASPFLFQVECIANSDAQTDIHIWNFPKSYNGWHLGDNRTEHLPVKKGDYLSTLVGTYQQTLHIAGEELVWTMMKLVADGTFEYIGNIFNLDREGGNYLIGRWYVNKDTLVCNVEPELFPPRIQRRYDGQILCFRYPAWEENRKEALSHGIVYKFLIRKTGLIEIDDKQRVFKKIKHR</sequence>
<keyword evidence="2" id="KW-1185">Reference proteome</keyword>
<comment type="caution">
    <text evidence="1">The sequence shown here is derived from an EMBL/GenBank/DDBJ whole genome shotgun (WGS) entry which is preliminary data.</text>
</comment>
<gene>
    <name evidence="1" type="ORF">H7U35_07840</name>
</gene>
<evidence type="ECO:0000313" key="2">
    <source>
        <dbReference type="Proteomes" id="UP000766986"/>
    </source>
</evidence>
<proteinExistence type="predicted"/>
<organism evidence="1 2">
    <name type="scientific">Mediterranea massiliensis</name>
    <dbReference type="NCBI Taxonomy" id="1841865"/>
    <lineage>
        <taxon>Bacteria</taxon>
        <taxon>Pseudomonadati</taxon>
        <taxon>Bacteroidota</taxon>
        <taxon>Bacteroidia</taxon>
        <taxon>Bacteroidales</taxon>
        <taxon>Bacteroidaceae</taxon>
        <taxon>Mediterranea</taxon>
    </lineage>
</organism>
<reference evidence="1 2" key="1">
    <citation type="journal article" date="2021" name="Sci. Rep.">
        <title>The distribution of antibiotic resistance genes in chicken gut microbiota commensals.</title>
        <authorList>
            <person name="Juricova H."/>
            <person name="Matiasovicova J."/>
            <person name="Kubasova T."/>
            <person name="Cejkova D."/>
            <person name="Rychlik I."/>
        </authorList>
    </citation>
    <scope>NUCLEOTIDE SEQUENCE [LARGE SCALE GENOMIC DNA]</scope>
    <source>
        <strain evidence="1 2">An772</strain>
    </source>
</reference>